<feature type="compositionally biased region" description="Basic residues" evidence="1">
    <location>
        <begin position="16"/>
        <end position="27"/>
    </location>
</feature>
<keyword evidence="3" id="KW-1185">Reference proteome</keyword>
<accession>A8P1G6</accession>
<dbReference type="KEGG" id="cci:CC1G_05572"/>
<dbReference type="RefSeq" id="XP_001838091.1">
    <property type="nucleotide sequence ID" value="XM_001838039.1"/>
</dbReference>
<name>A8P1G6_COPC7</name>
<dbReference type="VEuPathDB" id="FungiDB:CC1G_05572"/>
<dbReference type="AlphaFoldDB" id="A8P1G6"/>
<gene>
    <name evidence="2" type="ORF">CC1G_05572</name>
</gene>
<feature type="compositionally biased region" description="Basic and acidic residues" evidence="1">
    <location>
        <begin position="1"/>
        <end position="14"/>
    </location>
</feature>
<reference evidence="2 3" key="1">
    <citation type="journal article" date="2010" name="Proc. Natl. Acad. Sci. U.S.A.">
        <title>Insights into evolution of multicellular fungi from the assembled chromosomes of the mushroom Coprinopsis cinerea (Coprinus cinereus).</title>
        <authorList>
            <person name="Stajich J.E."/>
            <person name="Wilke S.K."/>
            <person name="Ahren D."/>
            <person name="Au C.H."/>
            <person name="Birren B.W."/>
            <person name="Borodovsky M."/>
            <person name="Burns C."/>
            <person name="Canback B."/>
            <person name="Casselton L.A."/>
            <person name="Cheng C.K."/>
            <person name="Deng J."/>
            <person name="Dietrich F.S."/>
            <person name="Fargo D.C."/>
            <person name="Farman M.L."/>
            <person name="Gathman A.C."/>
            <person name="Goldberg J."/>
            <person name="Guigo R."/>
            <person name="Hoegger P.J."/>
            <person name="Hooker J.B."/>
            <person name="Huggins A."/>
            <person name="James T.Y."/>
            <person name="Kamada T."/>
            <person name="Kilaru S."/>
            <person name="Kodira C."/>
            <person name="Kues U."/>
            <person name="Kupfer D."/>
            <person name="Kwan H.S."/>
            <person name="Lomsadze A."/>
            <person name="Li W."/>
            <person name="Lilly W.W."/>
            <person name="Ma L.J."/>
            <person name="Mackey A.J."/>
            <person name="Manning G."/>
            <person name="Martin F."/>
            <person name="Muraguchi H."/>
            <person name="Natvig D.O."/>
            <person name="Palmerini H."/>
            <person name="Ramesh M.A."/>
            <person name="Rehmeyer C.J."/>
            <person name="Roe B.A."/>
            <person name="Shenoy N."/>
            <person name="Stanke M."/>
            <person name="Ter-Hovhannisyan V."/>
            <person name="Tunlid A."/>
            <person name="Velagapudi R."/>
            <person name="Vision T.J."/>
            <person name="Zeng Q."/>
            <person name="Zolan M.E."/>
            <person name="Pukkila P.J."/>
        </authorList>
    </citation>
    <scope>NUCLEOTIDE SEQUENCE [LARGE SCALE GENOMIC DNA]</scope>
    <source>
        <strain evidence="3">Okayama-7 / 130 / ATCC MYA-4618 / FGSC 9003</strain>
    </source>
</reference>
<dbReference type="InParanoid" id="A8P1G6"/>
<feature type="region of interest" description="Disordered" evidence="1">
    <location>
        <begin position="1"/>
        <end position="29"/>
    </location>
</feature>
<dbReference type="EMBL" id="AACS02000013">
    <property type="protein sequence ID" value="EAU83668.1"/>
    <property type="molecule type" value="Genomic_DNA"/>
</dbReference>
<proteinExistence type="predicted"/>
<sequence length="236" mass="27390">MPKPHFTTESEAVYKRIQRRKRHRPKGTSRMLEWWPHTVDDPDKYHYNRAMAFRENVHPPPTKPKKRTSAIPCLHNGTEDFDEQEFFESLEESPSKREKTVDEVPLTDLPIRFSKPKGAHVYDVSFKGTVLMHGLVTGIKRDYEFVDKVQDVLVLDDEVLSVLSEEDWEEIFAEIEESDSTRRSLYATVAGEQGKQRWRSLGNANSDKADKAYQERRSLELDVCRGQRAPALTAEQ</sequence>
<evidence type="ECO:0000313" key="3">
    <source>
        <dbReference type="Proteomes" id="UP000001861"/>
    </source>
</evidence>
<dbReference type="Proteomes" id="UP000001861">
    <property type="component" value="Unassembled WGS sequence"/>
</dbReference>
<dbReference type="GeneID" id="6014660"/>
<protein>
    <submittedName>
        <fullName evidence="2">Uncharacterized protein</fullName>
    </submittedName>
</protein>
<comment type="caution">
    <text evidence="2">The sequence shown here is derived from an EMBL/GenBank/DDBJ whole genome shotgun (WGS) entry which is preliminary data.</text>
</comment>
<evidence type="ECO:0000256" key="1">
    <source>
        <dbReference type="SAM" id="MobiDB-lite"/>
    </source>
</evidence>
<evidence type="ECO:0000313" key="2">
    <source>
        <dbReference type="EMBL" id="EAU83668.1"/>
    </source>
</evidence>
<organism evidence="2 3">
    <name type="scientific">Coprinopsis cinerea (strain Okayama-7 / 130 / ATCC MYA-4618 / FGSC 9003)</name>
    <name type="common">Inky cap fungus</name>
    <name type="synonym">Hormographiella aspergillata</name>
    <dbReference type="NCBI Taxonomy" id="240176"/>
    <lineage>
        <taxon>Eukaryota</taxon>
        <taxon>Fungi</taxon>
        <taxon>Dikarya</taxon>
        <taxon>Basidiomycota</taxon>
        <taxon>Agaricomycotina</taxon>
        <taxon>Agaricomycetes</taxon>
        <taxon>Agaricomycetidae</taxon>
        <taxon>Agaricales</taxon>
        <taxon>Agaricineae</taxon>
        <taxon>Psathyrellaceae</taxon>
        <taxon>Coprinopsis</taxon>
    </lineage>
</organism>